<dbReference type="Gene3D" id="3.30.230.10">
    <property type="match status" value="1"/>
</dbReference>
<dbReference type="InterPro" id="IPR020568">
    <property type="entry name" value="Ribosomal_Su5_D2-typ_SF"/>
</dbReference>
<dbReference type="InterPro" id="IPR035650">
    <property type="entry name" value="Tet_C"/>
</dbReference>
<sequence length="650" mass="75107">MNKVIGIFAHVDAGKTTLAETILYHTNIIKSRGRIESKNTYLDTHKIEKERGITIFSEQAYFEYNNNKYFLIDTPGHIDFSQEMERNIEILDYAIIVISALEGIQGHTETVWKLLYEHNIPIFFFINKIDRNGINISNILNEIKENLTKDIVLIKKSINKELDLETAENIADIDYELLDYYLENGYNKNLWIKHIQILMKDMLLFPVFMGSALLNKGIKEFLESIDILTTTKYIENEDLKARVFKIRYDKNGNRVSFIKIYSGKIKLKQEIEIFDKNNFNKKIIEKIDEIRIYNGKNYTNAKEAKAGEIVGIVGIANSFIGMGIGIEHKKEYNIKPTLKSKVIFNNNDSYEIIKIFKILAEEDTTLEINWNENLKELNLSVMGIIQLEVLKDIIKDRFNIDISFEKPGILYKETINNTVVGKGHFEPLRHYAEVHLRLEPLPRGSGIQFKNLCISDNFPIGYQNLVKQHIFEREHRGILTASPITDIKITLIKGRSHEKHTEGGDFREATYRALRQGLEKADNILLEPFYEFKIKTDIDFIGKIITDIQKLNGSFEVPEISNKKVIINGKAPVSSFMGYSKELINITGGKASIDLRFYGYDKCINQKEIIKKISYNKDSDLEYTSSSVFCSKGKGYIVPWYEADEKMHCK</sequence>
<evidence type="ECO:0000256" key="1">
    <source>
        <dbReference type="ARBA" id="ARBA00003987"/>
    </source>
</evidence>
<dbReference type="NCBIfam" id="TIGR00231">
    <property type="entry name" value="small_GTP"/>
    <property type="match status" value="1"/>
</dbReference>
<keyword evidence="8" id="KW-1185">Reference proteome</keyword>
<dbReference type="Pfam" id="PF14492">
    <property type="entry name" value="EFG_III"/>
    <property type="match status" value="1"/>
</dbReference>
<dbReference type="Pfam" id="PF00679">
    <property type="entry name" value="EFG_C"/>
    <property type="match status" value="1"/>
</dbReference>
<dbReference type="Proteomes" id="UP000294678">
    <property type="component" value="Unassembled WGS sequence"/>
</dbReference>
<dbReference type="EMBL" id="SOBG01000004">
    <property type="protein sequence ID" value="TDT70525.1"/>
    <property type="molecule type" value="Genomic_DNA"/>
</dbReference>
<dbReference type="PANTHER" id="PTHR43261:SF1">
    <property type="entry name" value="RIBOSOME-RELEASING FACTOR 2, MITOCHONDRIAL"/>
    <property type="match status" value="1"/>
</dbReference>
<feature type="domain" description="Tr-type G" evidence="6">
    <location>
        <begin position="1"/>
        <end position="233"/>
    </location>
</feature>
<dbReference type="PANTHER" id="PTHR43261">
    <property type="entry name" value="TRANSLATION ELONGATION FACTOR G-RELATED"/>
    <property type="match status" value="1"/>
</dbReference>
<dbReference type="SUPFAM" id="SSF52540">
    <property type="entry name" value="P-loop containing nucleoside triphosphate hydrolases"/>
    <property type="match status" value="1"/>
</dbReference>
<dbReference type="InterPro" id="IPR000640">
    <property type="entry name" value="EFG_V-like"/>
</dbReference>
<comment type="caution">
    <text evidence="7">The sequence shown here is derived from an EMBL/GenBank/DDBJ whole genome shotgun (WGS) entry which is preliminary data.</text>
</comment>
<organism evidence="7 8">
    <name type="scientific">Hypnocyclicus thermotrophus</name>
    <dbReference type="NCBI Taxonomy" id="1627895"/>
    <lineage>
        <taxon>Bacteria</taxon>
        <taxon>Fusobacteriati</taxon>
        <taxon>Fusobacteriota</taxon>
        <taxon>Fusobacteriia</taxon>
        <taxon>Fusobacteriales</taxon>
        <taxon>Fusobacteriaceae</taxon>
        <taxon>Hypnocyclicus</taxon>
    </lineage>
</organism>
<dbReference type="SUPFAM" id="SSF50447">
    <property type="entry name" value="Translation proteins"/>
    <property type="match status" value="1"/>
</dbReference>
<dbReference type="RefSeq" id="WP_134112960.1">
    <property type="nucleotide sequence ID" value="NZ_SOBG01000004.1"/>
</dbReference>
<evidence type="ECO:0000256" key="3">
    <source>
        <dbReference type="ARBA" id="ARBA00022917"/>
    </source>
</evidence>
<dbReference type="GO" id="GO:0032790">
    <property type="term" value="P:ribosome disassembly"/>
    <property type="evidence" value="ECO:0007669"/>
    <property type="project" value="TreeGrafter"/>
</dbReference>
<evidence type="ECO:0000256" key="2">
    <source>
        <dbReference type="ARBA" id="ARBA00022741"/>
    </source>
</evidence>
<name>A0AA46DZ09_9FUSO</name>
<dbReference type="GO" id="GO:0006412">
    <property type="term" value="P:translation"/>
    <property type="evidence" value="ECO:0007669"/>
    <property type="project" value="UniProtKB-KW"/>
</dbReference>
<dbReference type="PRINTS" id="PR00315">
    <property type="entry name" value="ELONGATNFCT"/>
</dbReference>
<dbReference type="PRINTS" id="PR01037">
    <property type="entry name" value="TCRTETOQM"/>
</dbReference>
<dbReference type="GO" id="GO:0005525">
    <property type="term" value="F:GTP binding"/>
    <property type="evidence" value="ECO:0007669"/>
    <property type="project" value="UniProtKB-KW"/>
</dbReference>
<dbReference type="InterPro" id="IPR014721">
    <property type="entry name" value="Ribsml_uS5_D2-typ_fold_subgr"/>
</dbReference>
<dbReference type="Gene3D" id="3.30.70.870">
    <property type="entry name" value="Elongation Factor G (Translational Gtpase), domain 3"/>
    <property type="match status" value="1"/>
</dbReference>
<reference evidence="7 8" key="1">
    <citation type="submission" date="2019-03" db="EMBL/GenBank/DDBJ databases">
        <title>Genomic Encyclopedia of Type Strains, Phase IV (KMG-IV): sequencing the most valuable type-strain genomes for metagenomic binning, comparative biology and taxonomic classification.</title>
        <authorList>
            <person name="Goeker M."/>
        </authorList>
    </citation>
    <scope>NUCLEOTIDE SEQUENCE [LARGE SCALE GENOMIC DNA]</scope>
    <source>
        <strain evidence="7 8">DSM 100055</strain>
    </source>
</reference>
<evidence type="ECO:0000313" key="7">
    <source>
        <dbReference type="EMBL" id="TDT70525.1"/>
    </source>
</evidence>
<dbReference type="Gene3D" id="3.30.70.240">
    <property type="match status" value="1"/>
</dbReference>
<dbReference type="Gene3D" id="2.40.30.10">
    <property type="entry name" value="Translation factors"/>
    <property type="match status" value="1"/>
</dbReference>
<dbReference type="Gene3D" id="3.40.50.300">
    <property type="entry name" value="P-loop containing nucleotide triphosphate hydrolases"/>
    <property type="match status" value="1"/>
</dbReference>
<dbReference type="InterPro" id="IPR005517">
    <property type="entry name" value="Transl_elong_EFG/EF2_IV"/>
</dbReference>
<dbReference type="Pfam" id="PF22042">
    <property type="entry name" value="EF-G_D2"/>
    <property type="match status" value="1"/>
</dbReference>
<dbReference type="SUPFAM" id="SSF54211">
    <property type="entry name" value="Ribosomal protein S5 domain 2-like"/>
    <property type="match status" value="1"/>
</dbReference>
<dbReference type="Pfam" id="PF03764">
    <property type="entry name" value="EFG_IV"/>
    <property type="match status" value="1"/>
</dbReference>
<evidence type="ECO:0000313" key="8">
    <source>
        <dbReference type="Proteomes" id="UP000294678"/>
    </source>
</evidence>
<dbReference type="InterPro" id="IPR053905">
    <property type="entry name" value="EF-G-like_DII"/>
</dbReference>
<dbReference type="GO" id="GO:0003924">
    <property type="term" value="F:GTPase activity"/>
    <property type="evidence" value="ECO:0007669"/>
    <property type="project" value="InterPro"/>
</dbReference>
<dbReference type="InterPro" id="IPR027417">
    <property type="entry name" value="P-loop_NTPase"/>
</dbReference>
<protein>
    <submittedName>
        <fullName evidence="7">Small GTP-binding protein</fullName>
    </submittedName>
</protein>
<dbReference type="CDD" id="cd03711">
    <property type="entry name" value="Tet_C"/>
    <property type="match status" value="1"/>
</dbReference>
<evidence type="ECO:0000256" key="5">
    <source>
        <dbReference type="ARBA" id="ARBA00023251"/>
    </source>
</evidence>
<dbReference type="InterPro" id="IPR005225">
    <property type="entry name" value="Small_GTP-bd"/>
</dbReference>
<dbReference type="SUPFAM" id="SSF54980">
    <property type="entry name" value="EF-G C-terminal domain-like"/>
    <property type="match status" value="2"/>
</dbReference>
<keyword evidence="4" id="KW-0342">GTP-binding</keyword>
<keyword evidence="5" id="KW-0046">Antibiotic resistance</keyword>
<keyword evidence="3" id="KW-0648">Protein biosynthesis</keyword>
<dbReference type="InterPro" id="IPR009000">
    <property type="entry name" value="Transl_B-barrel_sf"/>
</dbReference>
<dbReference type="SMART" id="SM00889">
    <property type="entry name" value="EFG_IV"/>
    <property type="match status" value="1"/>
</dbReference>
<evidence type="ECO:0000259" key="6">
    <source>
        <dbReference type="PROSITE" id="PS51722"/>
    </source>
</evidence>
<dbReference type="InterPro" id="IPR035647">
    <property type="entry name" value="EFG_III/V"/>
</dbReference>
<proteinExistence type="predicted"/>
<dbReference type="PROSITE" id="PS51722">
    <property type="entry name" value="G_TR_2"/>
    <property type="match status" value="1"/>
</dbReference>
<dbReference type="Pfam" id="PF00009">
    <property type="entry name" value="GTP_EFTU"/>
    <property type="match status" value="1"/>
</dbReference>
<keyword evidence="2" id="KW-0547">Nucleotide-binding</keyword>
<dbReference type="InterPro" id="IPR041095">
    <property type="entry name" value="EFG_II"/>
</dbReference>
<dbReference type="InterPro" id="IPR000795">
    <property type="entry name" value="T_Tr_GTP-bd_dom"/>
</dbReference>
<gene>
    <name evidence="7" type="ORF">EV215_1070</name>
</gene>
<dbReference type="SMART" id="SM00838">
    <property type="entry name" value="EFG_C"/>
    <property type="match status" value="1"/>
</dbReference>
<comment type="function">
    <text evidence="1">Abolishes the inhibitory effect of tetracyclin on protein synthesis by a non-covalent modification of the ribosomes.</text>
</comment>
<evidence type="ECO:0000256" key="4">
    <source>
        <dbReference type="ARBA" id="ARBA00023134"/>
    </source>
</evidence>
<accession>A0AA46DZ09</accession>
<dbReference type="GO" id="GO:0046677">
    <property type="term" value="P:response to antibiotic"/>
    <property type="evidence" value="ECO:0007669"/>
    <property type="project" value="UniProtKB-KW"/>
</dbReference>
<dbReference type="AlphaFoldDB" id="A0AA46DZ09"/>